<accession>A0A087E8T8</accession>
<dbReference type="SUPFAM" id="SSF52499">
    <property type="entry name" value="Isochorismatase-like hydrolases"/>
    <property type="match status" value="1"/>
</dbReference>
<keyword evidence="4" id="KW-1185">Reference proteome</keyword>
<comment type="caution">
    <text evidence="3">The sequence shown here is derived from an EMBL/GenBank/DDBJ whole genome shotgun (WGS) entry which is preliminary data.</text>
</comment>
<dbReference type="AlphaFoldDB" id="A0A087E8T8"/>
<dbReference type="InterPro" id="IPR036380">
    <property type="entry name" value="Isochorismatase-like_sf"/>
</dbReference>
<keyword evidence="1 3" id="KW-0378">Hydrolase</keyword>
<feature type="domain" description="Isochorismatase-like" evidence="2">
    <location>
        <begin position="82"/>
        <end position="176"/>
    </location>
</feature>
<dbReference type="eggNOG" id="COG1335">
    <property type="taxonomic scope" value="Bacteria"/>
</dbReference>
<name>A0A087E8T8_9BIFI</name>
<sequence>MTASIMSTIASTPYRWPWNGSFSIGEFALVIANSPEEGLYPAEDMQIMTRLGSIADTVQAKGGTVIEIACSDPRLHGSRRGNVLCEPTTQIYERADSYLRSYGIDAFYASPLEQVLNDAHLNLIGLCGRWFETTVHSTMREANDRGLECLAIEDLCCCIDPSIRHNTISQIEMSGGIFGAVASSSELLALINR</sequence>
<dbReference type="PANTHER" id="PTHR43540">
    <property type="entry name" value="PEROXYUREIDOACRYLATE/UREIDOACRYLATE AMIDOHYDROLASE-RELATED"/>
    <property type="match status" value="1"/>
</dbReference>
<dbReference type="InterPro" id="IPR000868">
    <property type="entry name" value="Isochorismatase-like_dom"/>
</dbReference>
<dbReference type="GO" id="GO:0016787">
    <property type="term" value="F:hydrolase activity"/>
    <property type="evidence" value="ECO:0007669"/>
    <property type="project" value="UniProtKB-KW"/>
</dbReference>
<dbReference type="InterPro" id="IPR050272">
    <property type="entry name" value="Isochorismatase-like_hydrls"/>
</dbReference>
<dbReference type="STRING" id="77635.BISU_1227"/>
<evidence type="ECO:0000259" key="2">
    <source>
        <dbReference type="Pfam" id="PF00857"/>
    </source>
</evidence>
<evidence type="ECO:0000313" key="4">
    <source>
        <dbReference type="Proteomes" id="UP000029055"/>
    </source>
</evidence>
<reference evidence="3 4" key="1">
    <citation type="submission" date="2014-03" db="EMBL/GenBank/DDBJ databases">
        <title>Genomics of Bifidobacteria.</title>
        <authorList>
            <person name="Ventura M."/>
            <person name="Milani C."/>
            <person name="Lugli G.A."/>
        </authorList>
    </citation>
    <scope>NUCLEOTIDE SEQUENCE [LARGE SCALE GENOMIC DNA]</scope>
    <source>
        <strain evidence="3 4">LMG 11597</strain>
    </source>
</reference>
<dbReference type="RefSeq" id="WP_081672681.1">
    <property type="nucleotide sequence ID" value="NZ_CP062939.1"/>
</dbReference>
<dbReference type="Gene3D" id="3.40.50.850">
    <property type="entry name" value="Isochorismatase-like"/>
    <property type="match status" value="1"/>
</dbReference>
<dbReference type="EMBL" id="JGZR01000005">
    <property type="protein sequence ID" value="KFJ04189.1"/>
    <property type="molecule type" value="Genomic_DNA"/>
</dbReference>
<protein>
    <submittedName>
        <fullName evidence="3">Cysteine hydrolase</fullName>
    </submittedName>
</protein>
<dbReference type="Pfam" id="PF00857">
    <property type="entry name" value="Isochorismatase"/>
    <property type="match status" value="1"/>
</dbReference>
<organism evidence="3 4">
    <name type="scientific">Bifidobacterium subtile</name>
    <dbReference type="NCBI Taxonomy" id="77635"/>
    <lineage>
        <taxon>Bacteria</taxon>
        <taxon>Bacillati</taxon>
        <taxon>Actinomycetota</taxon>
        <taxon>Actinomycetes</taxon>
        <taxon>Bifidobacteriales</taxon>
        <taxon>Bifidobacteriaceae</taxon>
        <taxon>Bifidobacterium</taxon>
    </lineage>
</organism>
<evidence type="ECO:0000313" key="3">
    <source>
        <dbReference type="EMBL" id="KFJ04189.1"/>
    </source>
</evidence>
<dbReference type="Proteomes" id="UP000029055">
    <property type="component" value="Unassembled WGS sequence"/>
</dbReference>
<gene>
    <name evidence="3" type="ORF">BISU_1227</name>
</gene>
<proteinExistence type="predicted"/>
<dbReference type="OrthoDB" id="3398739at2"/>
<evidence type="ECO:0000256" key="1">
    <source>
        <dbReference type="ARBA" id="ARBA00022801"/>
    </source>
</evidence>
<dbReference type="PANTHER" id="PTHR43540:SF9">
    <property type="entry name" value="FAMILY HYDROLASE, PUTATIVE (AFU_ORTHOLOGUE AFUA_2G08700)-RELATED"/>
    <property type="match status" value="1"/>
</dbReference>